<keyword evidence="6" id="KW-1185">Reference proteome</keyword>
<keyword evidence="2" id="KW-0812">Transmembrane</keyword>
<feature type="transmembrane region" description="Helical" evidence="2">
    <location>
        <begin position="46"/>
        <end position="68"/>
    </location>
</feature>
<reference evidence="4 5" key="1">
    <citation type="submission" date="2018-06" db="EMBL/GenBank/DDBJ databases">
        <authorList>
            <consortium name="Pathogen Informatics"/>
            <person name="Doyle S."/>
        </authorList>
    </citation>
    <scope>NUCLEOTIDE SEQUENCE [LARGE SCALE GENOMIC DNA]</scope>
    <source>
        <strain evidence="4 5">NCTC12413</strain>
    </source>
</reference>
<dbReference type="AlphaFoldDB" id="A0A380CLE7"/>
<proteinExistence type="predicted"/>
<accession>A0A380CLE7</accession>
<keyword evidence="2" id="KW-0472">Membrane</keyword>
<dbReference type="EMBL" id="UGZE01000001">
    <property type="protein sequence ID" value="SUJ23080.1"/>
    <property type="molecule type" value="Genomic_DNA"/>
</dbReference>
<evidence type="ECO:0000256" key="2">
    <source>
        <dbReference type="SAM" id="Phobius"/>
    </source>
</evidence>
<dbReference type="Proteomes" id="UP000321598">
    <property type="component" value="Unassembled WGS sequence"/>
</dbReference>
<dbReference type="Proteomes" id="UP000254956">
    <property type="component" value="Unassembled WGS sequence"/>
</dbReference>
<protein>
    <submittedName>
        <fullName evidence="4">Uncharacterized protein</fullName>
    </submittedName>
</protein>
<dbReference type="STRING" id="1212545.SARL_09081"/>
<evidence type="ECO:0000313" key="3">
    <source>
        <dbReference type="EMBL" id="GEP99587.1"/>
    </source>
</evidence>
<keyword evidence="2" id="KW-1133">Transmembrane helix</keyword>
<dbReference type="OrthoDB" id="2413371at2"/>
<sequence length="72" mass="8382">MSKEKQNEVIEPGDQRYRNDDYFNNQNGHYQSRGYIKTFNCGCGPIGCGCFTLIFLLFLISSLVSYILNWIF</sequence>
<organism evidence="4 5">
    <name type="scientific">Staphylococcus arlettae</name>
    <dbReference type="NCBI Taxonomy" id="29378"/>
    <lineage>
        <taxon>Bacteria</taxon>
        <taxon>Bacillati</taxon>
        <taxon>Bacillota</taxon>
        <taxon>Bacilli</taxon>
        <taxon>Bacillales</taxon>
        <taxon>Staphylococcaceae</taxon>
        <taxon>Staphylococcus</taxon>
    </lineage>
</organism>
<dbReference type="RefSeq" id="WP_002510535.1">
    <property type="nucleotide sequence ID" value="NZ_AP019698.1"/>
</dbReference>
<feature type="region of interest" description="Disordered" evidence="1">
    <location>
        <begin position="1"/>
        <end position="21"/>
    </location>
</feature>
<evidence type="ECO:0000313" key="4">
    <source>
        <dbReference type="EMBL" id="SUJ23080.1"/>
    </source>
</evidence>
<dbReference type="GeneID" id="97288394"/>
<evidence type="ECO:0000313" key="5">
    <source>
        <dbReference type="Proteomes" id="UP000254956"/>
    </source>
</evidence>
<dbReference type="EMBL" id="BKAV01000003">
    <property type="protein sequence ID" value="GEP99587.1"/>
    <property type="molecule type" value="Genomic_DNA"/>
</dbReference>
<reference evidence="3 6" key="2">
    <citation type="submission" date="2019-07" db="EMBL/GenBank/DDBJ databases">
        <title>Whole genome shotgun sequence of Staphylococcus arlettae NBRC 109765.</title>
        <authorList>
            <person name="Hosoyama A."/>
            <person name="Uohara A."/>
            <person name="Ohji S."/>
            <person name="Ichikawa N."/>
        </authorList>
    </citation>
    <scope>NUCLEOTIDE SEQUENCE [LARGE SCALE GENOMIC DNA]</scope>
    <source>
        <strain evidence="3 6">NBRC 109765</strain>
    </source>
</reference>
<gene>
    <name evidence="4" type="ORF">NCTC12413_02091</name>
    <name evidence="3" type="ORF">SAR03_06250</name>
</gene>
<name>A0A380CLE7_9STAP</name>
<evidence type="ECO:0000256" key="1">
    <source>
        <dbReference type="SAM" id="MobiDB-lite"/>
    </source>
</evidence>
<evidence type="ECO:0000313" key="6">
    <source>
        <dbReference type="Proteomes" id="UP000321598"/>
    </source>
</evidence>